<comment type="caution">
    <text evidence="1">The sequence shown here is derived from an EMBL/GenBank/DDBJ whole genome shotgun (WGS) entry which is preliminary data.</text>
</comment>
<protein>
    <submittedName>
        <fullName evidence="1">Uncharacterized protein</fullName>
    </submittedName>
</protein>
<dbReference type="AlphaFoldDB" id="A0A8J3D9C9"/>
<accession>A0A8J3D9C9</accession>
<organism evidence="1 2">
    <name type="scientific">Persicitalea jodogahamensis</name>
    <dbReference type="NCBI Taxonomy" id="402147"/>
    <lineage>
        <taxon>Bacteria</taxon>
        <taxon>Pseudomonadati</taxon>
        <taxon>Bacteroidota</taxon>
        <taxon>Cytophagia</taxon>
        <taxon>Cytophagales</taxon>
        <taxon>Spirosomataceae</taxon>
        <taxon>Persicitalea</taxon>
    </lineage>
</organism>
<name>A0A8J3D9C9_9BACT</name>
<keyword evidence="2" id="KW-1185">Reference proteome</keyword>
<sequence length="503" mass="57333">MLICAASCNKPHDSIPKLSADLDKSPRVGSDEIDELYEKEPMSNLKREFGKALVKSMNESKALRDLIRAKALEMFNKDYDVLYGMIADEKLENGITVNDLMIRNMSDKETMSDLDNISPTLTILVPELPENSFNAEKWDTSKEIPRVAIRLTKSNDVPIIDGTERILEWEYTPAFPVLVIKDNERVVSDKDREFSKKSTRQFLSKSGRKYRFTFDNYDKHKEKSKRIAFFGSDMDPKLLTAYNTYLNTDGWQRDYIYYDISPSQDRGVFNYDFKEKIKTFSLVGDPMTAYNKISDQTDDPRILQNTLHPTSSWTNGNFDFKVSTLINAKNGVGTGHVTAFGATPDDLFNLTYELVESYPFNYYRLTNVELDYYYIDNGGLELINWDLNEYASSINIRIEEVDNTTTTHLQETSTVKFAANFAIEATVLKKIGIKFGASLENTQTQTYQRSFTQDNDLLGSVIVNFGDDVVLNTYGNGSTAHTREYATGYYSISVEPTRVQGTP</sequence>
<dbReference type="Proteomes" id="UP000598271">
    <property type="component" value="Unassembled WGS sequence"/>
</dbReference>
<evidence type="ECO:0000313" key="1">
    <source>
        <dbReference type="EMBL" id="GHB71526.1"/>
    </source>
</evidence>
<reference evidence="1 2" key="1">
    <citation type="journal article" date="2014" name="Int. J. Syst. Evol. Microbiol.">
        <title>Complete genome sequence of Corynebacterium casei LMG S-19264T (=DSM 44701T), isolated from a smear-ripened cheese.</title>
        <authorList>
            <consortium name="US DOE Joint Genome Institute (JGI-PGF)"/>
            <person name="Walter F."/>
            <person name="Albersmeier A."/>
            <person name="Kalinowski J."/>
            <person name="Ruckert C."/>
        </authorList>
    </citation>
    <scope>NUCLEOTIDE SEQUENCE [LARGE SCALE GENOMIC DNA]</scope>
    <source>
        <strain evidence="1 2">KCTC 12866</strain>
    </source>
</reference>
<dbReference type="EMBL" id="BMXF01000002">
    <property type="protein sequence ID" value="GHB71526.1"/>
    <property type="molecule type" value="Genomic_DNA"/>
</dbReference>
<proteinExistence type="predicted"/>
<evidence type="ECO:0000313" key="2">
    <source>
        <dbReference type="Proteomes" id="UP000598271"/>
    </source>
</evidence>
<gene>
    <name evidence="1" type="ORF">GCM10007390_26700</name>
</gene>